<name>A0A1I4P7X7_9EURY</name>
<protein>
    <recommendedName>
        <fullName evidence="1">Pyridoxamine 5'-phosphate oxidase N-terminal domain-containing protein</fullName>
    </recommendedName>
</protein>
<dbReference type="OrthoDB" id="11359at2157"/>
<evidence type="ECO:0000313" key="2">
    <source>
        <dbReference type="EMBL" id="SFM23901.1"/>
    </source>
</evidence>
<dbReference type="SUPFAM" id="SSF50475">
    <property type="entry name" value="FMN-binding split barrel"/>
    <property type="match status" value="1"/>
</dbReference>
<sequence>MVKLTDEMKTEFEKMKIFPLATASKDGVPNVIPIGMCFLQEDLETIWIVDNFFLKTMENLRANPKCAIYVWGPEINGCFQVKGDVRILDRGEEYDEMRKMVKAKSDRFPAKYLVKMKITDVFECKSGPDAGKKLL</sequence>
<reference evidence="3" key="1">
    <citation type="submission" date="2016-10" db="EMBL/GenBank/DDBJ databases">
        <authorList>
            <person name="Varghese N."/>
            <person name="Submissions S."/>
        </authorList>
    </citation>
    <scope>NUCLEOTIDE SEQUENCE [LARGE SCALE GENOMIC DNA]</scope>
    <source>
        <strain evidence="3">Mob M</strain>
    </source>
</reference>
<dbReference type="Pfam" id="PF01243">
    <property type="entry name" value="PNPOx_N"/>
    <property type="match status" value="1"/>
</dbReference>
<dbReference type="Proteomes" id="UP000198535">
    <property type="component" value="Unassembled WGS sequence"/>
</dbReference>
<dbReference type="PANTHER" id="PTHR40660">
    <property type="entry name" value="5'-PHOSPHATE OXIDASE PUTATIVE DOMAIN-CONTAINING PROTEIN-RELATED"/>
    <property type="match status" value="1"/>
</dbReference>
<feature type="domain" description="Pyridoxamine 5'-phosphate oxidase N-terminal" evidence="1">
    <location>
        <begin position="4"/>
        <end position="123"/>
    </location>
</feature>
<dbReference type="InterPro" id="IPR011576">
    <property type="entry name" value="Pyridox_Oxase_N"/>
</dbReference>
<dbReference type="EMBL" id="FOUJ01000001">
    <property type="protein sequence ID" value="SFM23901.1"/>
    <property type="molecule type" value="Genomic_DNA"/>
</dbReference>
<keyword evidence="3" id="KW-1185">Reference proteome</keyword>
<dbReference type="Gene3D" id="2.30.110.10">
    <property type="entry name" value="Electron Transport, Fmn-binding Protein, Chain A"/>
    <property type="match status" value="1"/>
</dbReference>
<organism evidence="2 3">
    <name type="scientific">Methanolobus profundi</name>
    <dbReference type="NCBI Taxonomy" id="487685"/>
    <lineage>
        <taxon>Archaea</taxon>
        <taxon>Methanobacteriati</taxon>
        <taxon>Methanobacteriota</taxon>
        <taxon>Stenosarchaea group</taxon>
        <taxon>Methanomicrobia</taxon>
        <taxon>Methanosarcinales</taxon>
        <taxon>Methanosarcinaceae</taxon>
        <taxon>Methanolobus</taxon>
    </lineage>
</organism>
<dbReference type="RefSeq" id="WP_091932696.1">
    <property type="nucleotide sequence ID" value="NZ_FOUJ01000001.1"/>
</dbReference>
<evidence type="ECO:0000313" key="3">
    <source>
        <dbReference type="Proteomes" id="UP000198535"/>
    </source>
</evidence>
<dbReference type="AlphaFoldDB" id="A0A1I4P7X7"/>
<accession>A0A1I4P7X7</accession>
<evidence type="ECO:0000259" key="1">
    <source>
        <dbReference type="Pfam" id="PF01243"/>
    </source>
</evidence>
<gene>
    <name evidence="2" type="ORF">SAMN04488696_0500</name>
</gene>
<dbReference type="InterPro" id="IPR012349">
    <property type="entry name" value="Split_barrel_FMN-bd"/>
</dbReference>
<dbReference type="PANTHER" id="PTHR40660:SF1">
    <property type="entry name" value="5'-PHOSPHATE OXIDASE PUTATIVE DOMAIN-CONTAINING PROTEIN-RELATED"/>
    <property type="match status" value="1"/>
</dbReference>
<proteinExistence type="predicted"/>
<dbReference type="STRING" id="487685.SAMN04488696_0500"/>